<dbReference type="Proteomes" id="UP000800035">
    <property type="component" value="Unassembled WGS sequence"/>
</dbReference>
<protein>
    <submittedName>
        <fullName evidence="2">Uncharacterized protein</fullName>
    </submittedName>
</protein>
<sequence length="459" mass="51606">MSNRCPALFKAAQICWYSRSKQAACYCPVLTNTSCPGLCRDGQDSAKYLLWARDNCGNISGFFSPKWVDYTSLQTTAYKTLFAWPWHVSFNPDETLNRRNDSRKRKCPSKSEKLGVFALLNVITLVGTAWIFRRTNIEKVTRGYCGAPGSRLWVVSALASAGLSIGANFLNAALVHRTRGFHDVPIVQLAFLWCSRPRIAWVAGLLVLVEREKSMYFAIGASSLISEFVLQAFGSYYLIRTVVFAFRQGYYYQGQLYAVVPGGRDATMMYIGAFLWLASISFVLVDFVWAFLGLQRLVLYFVDKVRRPVRAVPAAVERRTTRHLLQRMSEWWPTAERFNQLFSGVGIQGSVQRRIGNTDTDTTTPASDRSYTTDRLALAAPPDPDAWKAMLHRMGLSVKSAKQMRRVIAWMIFPFLGQWLFWGGFVGLAGDLYCPPRMGEAATVWISSAVVSVILTSSL</sequence>
<reference evidence="2" key="1">
    <citation type="journal article" date="2020" name="Stud. Mycol.">
        <title>101 Dothideomycetes genomes: a test case for predicting lifestyles and emergence of pathogens.</title>
        <authorList>
            <person name="Haridas S."/>
            <person name="Albert R."/>
            <person name="Binder M."/>
            <person name="Bloem J."/>
            <person name="Labutti K."/>
            <person name="Salamov A."/>
            <person name="Andreopoulos B."/>
            <person name="Baker S."/>
            <person name="Barry K."/>
            <person name="Bills G."/>
            <person name="Bluhm B."/>
            <person name="Cannon C."/>
            <person name="Castanera R."/>
            <person name="Culley D."/>
            <person name="Daum C."/>
            <person name="Ezra D."/>
            <person name="Gonzalez J."/>
            <person name="Henrissat B."/>
            <person name="Kuo A."/>
            <person name="Liang C."/>
            <person name="Lipzen A."/>
            <person name="Lutzoni F."/>
            <person name="Magnuson J."/>
            <person name="Mondo S."/>
            <person name="Nolan M."/>
            <person name="Ohm R."/>
            <person name="Pangilinan J."/>
            <person name="Park H.-J."/>
            <person name="Ramirez L."/>
            <person name="Alfaro M."/>
            <person name="Sun H."/>
            <person name="Tritt A."/>
            <person name="Yoshinaga Y."/>
            <person name="Zwiers L.-H."/>
            <person name="Turgeon B."/>
            <person name="Goodwin S."/>
            <person name="Spatafora J."/>
            <person name="Crous P."/>
            <person name="Grigoriev I."/>
        </authorList>
    </citation>
    <scope>NUCLEOTIDE SEQUENCE</scope>
    <source>
        <strain evidence="2">CBS 675.92</strain>
    </source>
</reference>
<keyword evidence="1" id="KW-1133">Transmembrane helix</keyword>
<dbReference type="AlphaFoldDB" id="A0A6A5UCS4"/>
<evidence type="ECO:0000256" key="1">
    <source>
        <dbReference type="SAM" id="Phobius"/>
    </source>
</evidence>
<organism evidence="2 3">
    <name type="scientific">Byssothecium circinans</name>
    <dbReference type="NCBI Taxonomy" id="147558"/>
    <lineage>
        <taxon>Eukaryota</taxon>
        <taxon>Fungi</taxon>
        <taxon>Dikarya</taxon>
        <taxon>Ascomycota</taxon>
        <taxon>Pezizomycotina</taxon>
        <taxon>Dothideomycetes</taxon>
        <taxon>Pleosporomycetidae</taxon>
        <taxon>Pleosporales</taxon>
        <taxon>Massarineae</taxon>
        <taxon>Massarinaceae</taxon>
        <taxon>Byssothecium</taxon>
    </lineage>
</organism>
<proteinExistence type="predicted"/>
<keyword evidence="3" id="KW-1185">Reference proteome</keyword>
<evidence type="ECO:0000313" key="2">
    <source>
        <dbReference type="EMBL" id="KAF1962735.1"/>
    </source>
</evidence>
<feature type="transmembrane region" description="Helical" evidence="1">
    <location>
        <begin position="152"/>
        <end position="174"/>
    </location>
</feature>
<keyword evidence="1" id="KW-0472">Membrane</keyword>
<feature type="transmembrane region" description="Helical" evidence="1">
    <location>
        <begin position="216"/>
        <end position="239"/>
    </location>
</feature>
<feature type="transmembrane region" description="Helical" evidence="1">
    <location>
        <begin position="407"/>
        <end position="429"/>
    </location>
</feature>
<keyword evidence="1" id="KW-0812">Transmembrane</keyword>
<evidence type="ECO:0000313" key="3">
    <source>
        <dbReference type="Proteomes" id="UP000800035"/>
    </source>
</evidence>
<dbReference type="OrthoDB" id="3525430at2759"/>
<feature type="transmembrane region" description="Helical" evidence="1">
    <location>
        <begin position="269"/>
        <end position="294"/>
    </location>
</feature>
<feature type="transmembrane region" description="Helical" evidence="1">
    <location>
        <begin position="114"/>
        <end position="132"/>
    </location>
</feature>
<accession>A0A6A5UCS4</accession>
<name>A0A6A5UCS4_9PLEO</name>
<dbReference type="EMBL" id="ML976978">
    <property type="protein sequence ID" value="KAF1962735.1"/>
    <property type="molecule type" value="Genomic_DNA"/>
</dbReference>
<gene>
    <name evidence="2" type="ORF">CC80DRAFT_588254</name>
</gene>